<gene>
    <name evidence="3" type="ORF">FJZ00_06060</name>
</gene>
<dbReference type="Proteomes" id="UP000703893">
    <property type="component" value="Unassembled WGS sequence"/>
</dbReference>
<dbReference type="InterPro" id="IPR001119">
    <property type="entry name" value="SLH_dom"/>
</dbReference>
<dbReference type="Pfam" id="PF00395">
    <property type="entry name" value="SLH"/>
    <property type="match status" value="2"/>
</dbReference>
<feature type="domain" description="SLH" evidence="2">
    <location>
        <begin position="24"/>
        <end position="88"/>
    </location>
</feature>
<comment type="caution">
    <text evidence="3">The sequence shown here is derived from an EMBL/GenBank/DDBJ whole genome shotgun (WGS) entry which is preliminary data.</text>
</comment>
<feature type="chain" id="PRO_5037624290" evidence="1">
    <location>
        <begin position="22"/>
        <end position="435"/>
    </location>
</feature>
<sequence length="435" mass="47141">MRRVFTLGLAAWAGSAIPAWAHVVDHAFKDVPSTHWAADSVGEMAIKRGLMRSFADDTFRGEQPFSRSQFAHSLLVLVDELETMSRTTWKDGKTATFKVGDVPAESPDRPRILTLVNDYRLWDGIPTVSRDHFYPDQTVTRSEVASVVRNLLALGEAKGAVLARDPRDPKNRFKDLKPSEWAYHAILGVDQRYRVMIGFPDVTFKPEDELSRYQYAAVGRATFEVIRELVRKTIEEKEALAEKLRRNRFQEHRPLALAVSGGYAFTTDTTSTADSLNGTLDARYVAYPEKVFGFDLFGLADAKVGAGPGYAAAVTGGVGPQGPVYALPGLGELQLQPYIGLRGMVDATGKAGTELSFSPLLGGVIQWRYGAWSAYLLGDAGPAIAPTRLVGLLGSATLGAEYELTPKLGIGGGIGLTRLPANVLPAPTLGVSLAF</sequence>
<dbReference type="InterPro" id="IPR051465">
    <property type="entry name" value="Cell_Envelope_Struct_Comp"/>
</dbReference>
<feature type="domain" description="SLH" evidence="2">
    <location>
        <begin position="169"/>
        <end position="233"/>
    </location>
</feature>
<keyword evidence="1" id="KW-0732">Signal</keyword>
<evidence type="ECO:0000256" key="1">
    <source>
        <dbReference type="SAM" id="SignalP"/>
    </source>
</evidence>
<dbReference type="PROSITE" id="PS51272">
    <property type="entry name" value="SLH"/>
    <property type="match status" value="3"/>
</dbReference>
<dbReference type="EMBL" id="VGJX01000297">
    <property type="protein sequence ID" value="MBM3274695.1"/>
    <property type="molecule type" value="Genomic_DNA"/>
</dbReference>
<feature type="domain" description="SLH" evidence="2">
    <location>
        <begin position="93"/>
        <end position="162"/>
    </location>
</feature>
<proteinExistence type="predicted"/>
<accession>A0A937X5S1</accession>
<name>A0A937X5S1_9BACT</name>
<reference evidence="3 4" key="1">
    <citation type="submission" date="2019-03" db="EMBL/GenBank/DDBJ databases">
        <title>Lake Tanganyika Metagenome-Assembled Genomes (MAGs).</title>
        <authorList>
            <person name="Tran P."/>
        </authorList>
    </citation>
    <scope>NUCLEOTIDE SEQUENCE [LARGE SCALE GENOMIC DNA]</scope>
    <source>
        <strain evidence="3">K_DeepCast_65m_m2_236</strain>
    </source>
</reference>
<feature type="signal peptide" evidence="1">
    <location>
        <begin position="1"/>
        <end position="21"/>
    </location>
</feature>
<organism evidence="3 4">
    <name type="scientific">Candidatus Tanganyikabacteria bacterium</name>
    <dbReference type="NCBI Taxonomy" id="2961651"/>
    <lineage>
        <taxon>Bacteria</taxon>
        <taxon>Bacillati</taxon>
        <taxon>Candidatus Sericytochromatia</taxon>
        <taxon>Candidatus Tanganyikabacteria</taxon>
    </lineage>
</organism>
<evidence type="ECO:0000313" key="3">
    <source>
        <dbReference type="EMBL" id="MBM3274695.1"/>
    </source>
</evidence>
<evidence type="ECO:0000259" key="2">
    <source>
        <dbReference type="PROSITE" id="PS51272"/>
    </source>
</evidence>
<dbReference type="PANTHER" id="PTHR43308">
    <property type="entry name" value="OUTER MEMBRANE PROTEIN ALPHA-RELATED"/>
    <property type="match status" value="1"/>
</dbReference>
<protein>
    <submittedName>
        <fullName evidence="3">S-layer homology domain-containing protein</fullName>
    </submittedName>
</protein>
<dbReference type="AlphaFoldDB" id="A0A937X5S1"/>
<evidence type="ECO:0000313" key="4">
    <source>
        <dbReference type="Proteomes" id="UP000703893"/>
    </source>
</evidence>